<dbReference type="EMBL" id="MSLT01000023">
    <property type="protein sequence ID" value="OUD12370.1"/>
    <property type="molecule type" value="Genomic_DNA"/>
</dbReference>
<dbReference type="AlphaFoldDB" id="A0A251X4R3"/>
<dbReference type="InterPro" id="IPR050559">
    <property type="entry name" value="P-Pant_transferase_sf"/>
</dbReference>
<dbReference type="Pfam" id="PF01648">
    <property type="entry name" value="ACPS"/>
    <property type="match status" value="1"/>
</dbReference>
<keyword evidence="5" id="KW-1185">Reference proteome</keyword>
<evidence type="ECO:0000313" key="5">
    <source>
        <dbReference type="Proteomes" id="UP000194798"/>
    </source>
</evidence>
<dbReference type="PANTHER" id="PTHR12215:SF10">
    <property type="entry name" value="L-AMINOADIPATE-SEMIALDEHYDE DEHYDROGENASE-PHOSPHOPANTETHEINYL TRANSFERASE"/>
    <property type="match status" value="1"/>
</dbReference>
<dbReference type="GO" id="GO:0008897">
    <property type="term" value="F:holo-[acyl-carrier-protein] synthase activity"/>
    <property type="evidence" value="ECO:0007669"/>
    <property type="project" value="InterPro"/>
</dbReference>
<keyword evidence="2" id="KW-0808">Transferase</keyword>
<proteinExistence type="inferred from homology"/>
<comment type="caution">
    <text evidence="4">The sequence shown here is derived from an EMBL/GenBank/DDBJ whole genome shotgun (WGS) entry which is preliminary data.</text>
</comment>
<dbReference type="PANTHER" id="PTHR12215">
    <property type="entry name" value="PHOSPHOPANTETHEINE TRANSFERASE"/>
    <property type="match status" value="1"/>
</dbReference>
<dbReference type="SUPFAM" id="SSF56214">
    <property type="entry name" value="4'-phosphopantetheinyl transferase"/>
    <property type="match status" value="2"/>
</dbReference>
<dbReference type="RefSeq" id="WP_086489320.1">
    <property type="nucleotide sequence ID" value="NZ_MSLT01000023.1"/>
</dbReference>
<feature type="domain" description="4'-phosphopantetheinyl transferase" evidence="3">
    <location>
        <begin position="105"/>
        <end position="179"/>
    </location>
</feature>
<dbReference type="GO" id="GO:0000287">
    <property type="term" value="F:magnesium ion binding"/>
    <property type="evidence" value="ECO:0007669"/>
    <property type="project" value="InterPro"/>
</dbReference>
<organism evidence="4 5">
    <name type="scientific">Thioflexithrix psekupsensis</name>
    <dbReference type="NCBI Taxonomy" id="1570016"/>
    <lineage>
        <taxon>Bacteria</taxon>
        <taxon>Pseudomonadati</taxon>
        <taxon>Pseudomonadota</taxon>
        <taxon>Gammaproteobacteria</taxon>
        <taxon>Thiotrichales</taxon>
        <taxon>Thioflexithrix</taxon>
    </lineage>
</organism>
<accession>A0A251X4R3</accession>
<evidence type="ECO:0000256" key="1">
    <source>
        <dbReference type="ARBA" id="ARBA00010990"/>
    </source>
</evidence>
<dbReference type="GO" id="GO:0019878">
    <property type="term" value="P:lysine biosynthetic process via aminoadipic acid"/>
    <property type="evidence" value="ECO:0007669"/>
    <property type="project" value="TreeGrafter"/>
</dbReference>
<name>A0A251X4R3_9GAMM</name>
<dbReference type="InterPro" id="IPR008278">
    <property type="entry name" value="4-PPantetheinyl_Trfase_dom"/>
</dbReference>
<comment type="similarity">
    <text evidence="1">Belongs to the P-Pant transferase superfamily. Gsp/Sfp/HetI/AcpT family.</text>
</comment>
<dbReference type="OrthoDB" id="7061431at2"/>
<dbReference type="InterPro" id="IPR037143">
    <property type="entry name" value="4-PPantetheinyl_Trfase_dom_sf"/>
</dbReference>
<dbReference type="Proteomes" id="UP000194798">
    <property type="component" value="Unassembled WGS sequence"/>
</dbReference>
<evidence type="ECO:0000256" key="2">
    <source>
        <dbReference type="ARBA" id="ARBA00022679"/>
    </source>
</evidence>
<evidence type="ECO:0000313" key="4">
    <source>
        <dbReference type="EMBL" id="OUD12370.1"/>
    </source>
</evidence>
<protein>
    <recommendedName>
        <fullName evidence="3">4'-phosphopantetheinyl transferase domain-containing protein</fullName>
    </recommendedName>
</protein>
<evidence type="ECO:0000259" key="3">
    <source>
        <dbReference type="Pfam" id="PF01648"/>
    </source>
</evidence>
<dbReference type="Gene3D" id="3.90.470.20">
    <property type="entry name" value="4'-phosphopantetheinyl transferase domain"/>
    <property type="match status" value="2"/>
</dbReference>
<sequence length="219" mass="25465">MKIDIFYCHYPQILLSNNWARLIQQIPEFLHAPILRYVNWSDRQNSLLSRLLLKQALIQNGFSPDLLMQYPTKPHQRPQLSPLFDINLSHSQHAAICAISLSGKIGIDIEYHRALEVESFQRIFTAQQWHSLQQKKTNNLPLFYQFWTLKESVAKADGRGLGIDLARIEENPAGQVEIDRHIWFVQSLALKLPYYSCYLASDHQAEIVIKEYSITDFLS</sequence>
<gene>
    <name evidence="4" type="ORF">TPSD3_14765</name>
</gene>
<dbReference type="GO" id="GO:0005829">
    <property type="term" value="C:cytosol"/>
    <property type="evidence" value="ECO:0007669"/>
    <property type="project" value="TreeGrafter"/>
</dbReference>
<reference evidence="4 5" key="1">
    <citation type="submission" date="2016-12" db="EMBL/GenBank/DDBJ databases">
        <title>Thioflexothrix psekupsii D3 genome sequencing and assembly.</title>
        <authorList>
            <person name="Fomenkov A."/>
            <person name="Vincze T."/>
            <person name="Grabovich M."/>
            <person name="Anton B.P."/>
            <person name="Dubinina G."/>
            <person name="Orlova M."/>
            <person name="Belousova E."/>
            <person name="Roberts R.J."/>
        </authorList>
    </citation>
    <scope>NUCLEOTIDE SEQUENCE [LARGE SCALE GENOMIC DNA]</scope>
    <source>
        <strain evidence="4">D3</strain>
    </source>
</reference>